<feature type="coiled-coil region" evidence="1">
    <location>
        <begin position="58"/>
        <end position="191"/>
    </location>
</feature>
<proteinExistence type="predicted"/>
<dbReference type="AlphaFoldDB" id="A0A9N9QRT4"/>
<dbReference type="OrthoDB" id="6773773at2759"/>
<sequence>MMDYRLKCCKKKDVNSFCCKSCLGVFHPSCMERYKSVRVIYRNTIYCSEECAEKDLLIEKAETDREKQFQEMNQEILELKQELRAKQLHIKRMERRTQDFENDIFEDEQRSIEKINELNDSMNKLKLDIVKLNEENNVFASEKVIMQEELNKANKQYQELMEVNRNIIDSIRILEAENKIYQREIEHFKEQAELMIGPAISQNSLIVEERPVTQPVKSNINEPVSAMSPLRMDVVIE</sequence>
<keyword evidence="3" id="KW-1185">Reference proteome</keyword>
<dbReference type="Proteomes" id="UP001152799">
    <property type="component" value="Chromosome 8"/>
</dbReference>
<organism evidence="2 3">
    <name type="scientific">Ceutorhynchus assimilis</name>
    <name type="common">cabbage seed weevil</name>
    <dbReference type="NCBI Taxonomy" id="467358"/>
    <lineage>
        <taxon>Eukaryota</taxon>
        <taxon>Metazoa</taxon>
        <taxon>Ecdysozoa</taxon>
        <taxon>Arthropoda</taxon>
        <taxon>Hexapoda</taxon>
        <taxon>Insecta</taxon>
        <taxon>Pterygota</taxon>
        <taxon>Neoptera</taxon>
        <taxon>Endopterygota</taxon>
        <taxon>Coleoptera</taxon>
        <taxon>Polyphaga</taxon>
        <taxon>Cucujiformia</taxon>
        <taxon>Curculionidae</taxon>
        <taxon>Ceutorhynchinae</taxon>
        <taxon>Ceutorhynchus</taxon>
    </lineage>
</organism>
<protein>
    <submittedName>
        <fullName evidence="2">Uncharacterized protein</fullName>
    </submittedName>
</protein>
<keyword evidence="1" id="KW-0175">Coiled coil</keyword>
<name>A0A9N9QRT4_9CUCU</name>
<reference evidence="2" key="1">
    <citation type="submission" date="2022-01" db="EMBL/GenBank/DDBJ databases">
        <authorList>
            <person name="King R."/>
        </authorList>
    </citation>
    <scope>NUCLEOTIDE SEQUENCE</scope>
</reference>
<evidence type="ECO:0000256" key="1">
    <source>
        <dbReference type="SAM" id="Coils"/>
    </source>
</evidence>
<gene>
    <name evidence="2" type="ORF">CEUTPL_LOCUS12836</name>
</gene>
<evidence type="ECO:0000313" key="3">
    <source>
        <dbReference type="Proteomes" id="UP001152799"/>
    </source>
</evidence>
<dbReference type="EMBL" id="OU892284">
    <property type="protein sequence ID" value="CAG9772424.1"/>
    <property type="molecule type" value="Genomic_DNA"/>
</dbReference>
<evidence type="ECO:0000313" key="2">
    <source>
        <dbReference type="EMBL" id="CAG9772424.1"/>
    </source>
</evidence>
<accession>A0A9N9QRT4</accession>